<reference evidence="6 7" key="1">
    <citation type="submission" date="2014-04" db="EMBL/GenBank/DDBJ databases">
        <title>Characterization and application of a salt tolerant electro-active bacterium.</title>
        <authorList>
            <person name="Yang L."/>
            <person name="Wei S."/>
            <person name="Tay Q.X.M."/>
        </authorList>
    </citation>
    <scope>NUCLEOTIDE SEQUENCE [LARGE SCALE GENOMIC DNA]</scope>
    <source>
        <strain evidence="6 7">LY1</strain>
    </source>
</reference>
<keyword evidence="4" id="KW-0012">Acyltransferase</keyword>
<dbReference type="EMBL" id="JMIH01000024">
    <property type="protein sequence ID" value="KEO72586.1"/>
    <property type="molecule type" value="Genomic_DNA"/>
</dbReference>
<feature type="transmembrane region" description="Helical" evidence="5">
    <location>
        <begin position="26"/>
        <end position="44"/>
    </location>
</feature>
<dbReference type="STRING" id="1048983.EL17_17770"/>
<keyword evidence="3" id="KW-0677">Repeat</keyword>
<organism evidence="6 7">
    <name type="scientific">Anditalea andensis</name>
    <dbReference type="NCBI Taxonomy" id="1048983"/>
    <lineage>
        <taxon>Bacteria</taxon>
        <taxon>Pseudomonadati</taxon>
        <taxon>Bacteroidota</taxon>
        <taxon>Cytophagia</taxon>
        <taxon>Cytophagales</taxon>
        <taxon>Cytophagaceae</taxon>
        <taxon>Anditalea</taxon>
    </lineage>
</organism>
<dbReference type="GO" id="GO:0008374">
    <property type="term" value="F:O-acyltransferase activity"/>
    <property type="evidence" value="ECO:0007669"/>
    <property type="project" value="TreeGrafter"/>
</dbReference>
<dbReference type="InterPro" id="IPR018357">
    <property type="entry name" value="Hexapep_transf_CS"/>
</dbReference>
<dbReference type="InterPro" id="IPR051159">
    <property type="entry name" value="Hexapeptide_acetyltransf"/>
</dbReference>
<evidence type="ECO:0000256" key="5">
    <source>
        <dbReference type="SAM" id="Phobius"/>
    </source>
</evidence>
<accession>A0A074KRM2</accession>
<keyword evidence="7" id="KW-1185">Reference proteome</keyword>
<dbReference type="PANTHER" id="PTHR23416">
    <property type="entry name" value="SIALIC ACID SYNTHASE-RELATED"/>
    <property type="match status" value="1"/>
</dbReference>
<dbReference type="CDD" id="cd05825">
    <property type="entry name" value="LbH_wcaF_like"/>
    <property type="match status" value="1"/>
</dbReference>
<gene>
    <name evidence="6" type="ORF">EL17_17770</name>
</gene>
<comment type="similarity">
    <text evidence="1">Belongs to the transferase hexapeptide repeat family.</text>
</comment>
<dbReference type="PANTHER" id="PTHR23416:SF23">
    <property type="entry name" value="ACETYLTRANSFERASE C18B11.09C-RELATED"/>
    <property type="match status" value="1"/>
</dbReference>
<dbReference type="PROSITE" id="PS00101">
    <property type="entry name" value="HEXAPEP_TRANSFERASES"/>
    <property type="match status" value="1"/>
</dbReference>
<sequence length="187" mass="20927">METNTPKINIAEYKNELGIKNKLGRLIWNVFSFFFFRPFILNVFNPYRIFILKLFGAQVSYQSVVHASVKIWAPWNLEMHPYATLAPMVDCYNPGRIIIKAQTTVSQKAYLCAASHNISLSHHPLIISPITIEDQAWVAADAFIGPGVTVGQGAVVGARAVVFQNVAPWTVVRGNPAEFVKNRILKD</sequence>
<evidence type="ECO:0000256" key="1">
    <source>
        <dbReference type="ARBA" id="ARBA00007274"/>
    </source>
</evidence>
<dbReference type="SUPFAM" id="SSF51161">
    <property type="entry name" value="Trimeric LpxA-like enzymes"/>
    <property type="match status" value="1"/>
</dbReference>
<dbReference type="OrthoDB" id="9814490at2"/>
<comment type="caution">
    <text evidence="6">The sequence shown here is derived from an EMBL/GenBank/DDBJ whole genome shotgun (WGS) entry which is preliminary data.</text>
</comment>
<evidence type="ECO:0000256" key="3">
    <source>
        <dbReference type="ARBA" id="ARBA00022737"/>
    </source>
</evidence>
<dbReference type="RefSeq" id="WP_035077250.1">
    <property type="nucleotide sequence ID" value="NZ_JMIH01000024.1"/>
</dbReference>
<dbReference type="InterPro" id="IPR001451">
    <property type="entry name" value="Hexapep"/>
</dbReference>
<dbReference type="Proteomes" id="UP000027821">
    <property type="component" value="Unassembled WGS sequence"/>
</dbReference>
<protein>
    <submittedName>
        <fullName evidence="6">Transferase</fullName>
    </submittedName>
</protein>
<dbReference type="GO" id="GO:0005829">
    <property type="term" value="C:cytosol"/>
    <property type="evidence" value="ECO:0007669"/>
    <property type="project" value="TreeGrafter"/>
</dbReference>
<name>A0A074KRM2_9BACT</name>
<evidence type="ECO:0000313" key="6">
    <source>
        <dbReference type="EMBL" id="KEO72586.1"/>
    </source>
</evidence>
<dbReference type="AlphaFoldDB" id="A0A074KRM2"/>
<dbReference type="Gene3D" id="2.160.10.10">
    <property type="entry name" value="Hexapeptide repeat proteins"/>
    <property type="match status" value="1"/>
</dbReference>
<keyword evidence="5" id="KW-1133">Transmembrane helix</keyword>
<evidence type="ECO:0000256" key="4">
    <source>
        <dbReference type="ARBA" id="ARBA00023315"/>
    </source>
</evidence>
<dbReference type="Pfam" id="PF00132">
    <property type="entry name" value="Hexapep"/>
    <property type="match status" value="1"/>
</dbReference>
<evidence type="ECO:0000313" key="7">
    <source>
        <dbReference type="Proteomes" id="UP000027821"/>
    </source>
</evidence>
<evidence type="ECO:0000256" key="2">
    <source>
        <dbReference type="ARBA" id="ARBA00022679"/>
    </source>
</evidence>
<keyword evidence="5" id="KW-0812">Transmembrane</keyword>
<keyword evidence="2 6" id="KW-0808">Transferase</keyword>
<proteinExistence type="inferred from homology"/>
<keyword evidence="5" id="KW-0472">Membrane</keyword>
<dbReference type="InterPro" id="IPR011004">
    <property type="entry name" value="Trimer_LpxA-like_sf"/>
</dbReference>
<dbReference type="eggNOG" id="COG0110">
    <property type="taxonomic scope" value="Bacteria"/>
</dbReference>